<dbReference type="EC" id="3.6.4.12" evidence="8"/>
<dbReference type="GO" id="GO:0016887">
    <property type="term" value="F:ATP hydrolysis activity"/>
    <property type="evidence" value="ECO:0007669"/>
    <property type="project" value="RHEA"/>
</dbReference>
<gene>
    <name evidence="10" type="ORF">EIN_212030</name>
</gene>
<dbReference type="OMA" id="AMGICGQ"/>
<evidence type="ECO:0000256" key="3">
    <source>
        <dbReference type="ARBA" id="ARBA00022741"/>
    </source>
</evidence>
<dbReference type="GO" id="GO:0005634">
    <property type="term" value="C:nucleus"/>
    <property type="evidence" value="ECO:0007669"/>
    <property type="project" value="UniProtKB-SubCell"/>
</dbReference>
<keyword evidence="3 8" id="KW-0547">Nucleotide-binding</keyword>
<dbReference type="GO" id="GO:0003678">
    <property type="term" value="F:DNA helicase activity"/>
    <property type="evidence" value="ECO:0007669"/>
    <property type="project" value="UniProtKB-EC"/>
</dbReference>
<evidence type="ECO:0000256" key="1">
    <source>
        <dbReference type="ARBA" id="ARBA00004123"/>
    </source>
</evidence>
<keyword evidence="4 8" id="KW-0378">Hydrolase</keyword>
<proteinExistence type="inferred from homology"/>
<dbReference type="InterPro" id="IPR012340">
    <property type="entry name" value="NA-bd_OB-fold"/>
</dbReference>
<keyword evidence="6 8" id="KW-0067">ATP-binding</keyword>
<dbReference type="InterPro" id="IPR042487">
    <property type="entry name" value="RuvBL1/2_DNA/RNA_bd_dom"/>
</dbReference>
<evidence type="ECO:0000256" key="4">
    <source>
        <dbReference type="ARBA" id="ARBA00022801"/>
    </source>
</evidence>
<keyword evidence="11" id="KW-1185">Reference proteome</keyword>
<comment type="catalytic activity">
    <reaction evidence="8">
        <text>ATP + H2O = ADP + phosphate + H(+)</text>
        <dbReference type="Rhea" id="RHEA:13065"/>
        <dbReference type="ChEBI" id="CHEBI:15377"/>
        <dbReference type="ChEBI" id="CHEBI:15378"/>
        <dbReference type="ChEBI" id="CHEBI:30616"/>
        <dbReference type="ChEBI" id="CHEBI:43474"/>
        <dbReference type="ChEBI" id="CHEBI:456216"/>
        <dbReference type="EC" id="3.6.4.12"/>
    </reaction>
</comment>
<dbReference type="InterPro" id="IPR027417">
    <property type="entry name" value="P-loop_NTPase"/>
</dbReference>
<keyword evidence="8" id="KW-0804">Transcription</keyword>
<dbReference type="AlphaFoldDB" id="A0A0A1TUX8"/>
<protein>
    <recommendedName>
        <fullName evidence="8">RuvB-like helicase</fullName>
        <ecNumber evidence="8">3.6.4.12</ecNumber>
    </recommendedName>
</protein>
<name>A0A0A1TUX8_ENTIV</name>
<dbReference type="GO" id="GO:0005524">
    <property type="term" value="F:ATP binding"/>
    <property type="evidence" value="ECO:0007669"/>
    <property type="project" value="UniProtKB-KW"/>
</dbReference>
<keyword evidence="5 8" id="KW-0347">Helicase</keyword>
<dbReference type="InterPro" id="IPR010339">
    <property type="entry name" value="TIP49_P-loop"/>
</dbReference>
<evidence type="ECO:0000256" key="8">
    <source>
        <dbReference type="RuleBase" id="RU363048"/>
    </source>
</evidence>
<dbReference type="SUPFAM" id="SSF50249">
    <property type="entry name" value="Nucleic acid-binding proteins"/>
    <property type="match status" value="1"/>
</dbReference>
<dbReference type="Gene3D" id="3.40.50.300">
    <property type="entry name" value="P-loop containing nucleotide triphosphate hydrolases"/>
    <property type="match status" value="1"/>
</dbReference>
<evidence type="ECO:0000256" key="5">
    <source>
        <dbReference type="ARBA" id="ARBA00022806"/>
    </source>
</evidence>
<evidence type="ECO:0000313" key="11">
    <source>
        <dbReference type="Proteomes" id="UP000014680"/>
    </source>
</evidence>
<comment type="similarity">
    <text evidence="2 8">Belongs to the RuvB family.</text>
</comment>
<evidence type="ECO:0000256" key="2">
    <source>
        <dbReference type="ARBA" id="ARBA00007519"/>
    </source>
</evidence>
<comment type="subcellular location">
    <subcellularLocation>
        <location evidence="1">Nucleus</location>
    </subcellularLocation>
</comment>
<dbReference type="VEuPathDB" id="AmoebaDB:EIN_212030"/>
<dbReference type="KEGG" id="eiv:EIN_212030"/>
<accession>A0A0A1TUX8</accession>
<evidence type="ECO:0000256" key="7">
    <source>
        <dbReference type="ARBA" id="ARBA00023242"/>
    </source>
</evidence>
<dbReference type="Pfam" id="PF06068">
    <property type="entry name" value="TIP49"/>
    <property type="match status" value="1"/>
</dbReference>
<evidence type="ECO:0000259" key="9">
    <source>
        <dbReference type="SMART" id="SM00382"/>
    </source>
</evidence>
<dbReference type="GeneID" id="14883055"/>
<dbReference type="InterPro" id="IPR027238">
    <property type="entry name" value="RuvB-like"/>
</dbReference>
<dbReference type="SUPFAM" id="SSF52540">
    <property type="entry name" value="P-loop containing nucleoside triphosphate hydrolases"/>
    <property type="match status" value="1"/>
</dbReference>
<evidence type="ECO:0000256" key="6">
    <source>
        <dbReference type="ARBA" id="ARBA00022840"/>
    </source>
</evidence>
<sequence length="396" mass="43443">MEIIETTPQQPISQRVSSHSHIKGLGLDSAGLPISDISCGLIGQENAREALGLIVEMVKMKRMAGRAILLAGAPGTGKTALAQGLAKQLGDDVPFRAMVASEVYSAEVKKTEVLMENFRRAIGLKMKEVKDVYIGEVKEITPEFVPNAVGGYGKTVSGVVVSLKTNKETKQLRLDPGIYDKLQAEKVTVGDVVSIESRTGELKRLGKCDNYESEHDLENDKFVTLPSGDVHQKREVVTNVSLYDLDLINIKSPNTSVNSFSHKVEMTDKLRSEVNKMVNKYINQGNAELTPGVLFIDEVHMLDAECFAFLNRMLESQLAPIVVFATNRGLVEVRGTEEVSPHGIPMDLLDRLLIIPTKPYDSTQLYKIISVRATVEHVELSEEATLSLAGVASKLR</sequence>
<dbReference type="SMART" id="SM00382">
    <property type="entry name" value="AAA"/>
    <property type="match status" value="1"/>
</dbReference>
<dbReference type="Gene3D" id="2.40.50.360">
    <property type="entry name" value="RuvB-like helicase, domain II"/>
    <property type="match status" value="1"/>
</dbReference>
<dbReference type="Proteomes" id="UP000014680">
    <property type="component" value="Unassembled WGS sequence"/>
</dbReference>
<dbReference type="OrthoDB" id="10060499at2759"/>
<dbReference type="InterPro" id="IPR003593">
    <property type="entry name" value="AAA+_ATPase"/>
</dbReference>
<dbReference type="PANTHER" id="PTHR11093">
    <property type="entry name" value="RUVB-RELATED REPTIN AND PONTIN"/>
    <property type="match status" value="1"/>
</dbReference>
<dbReference type="FunFam" id="2.40.50.360:FF:000001">
    <property type="entry name" value="RuvB-like helicase"/>
    <property type="match status" value="1"/>
</dbReference>
<dbReference type="EMBL" id="KB207169">
    <property type="protein sequence ID" value="ELP84063.1"/>
    <property type="molecule type" value="Genomic_DNA"/>
</dbReference>
<feature type="domain" description="AAA+ ATPase" evidence="9">
    <location>
        <begin position="64"/>
        <end position="359"/>
    </location>
</feature>
<keyword evidence="8" id="KW-0805">Transcription regulation</keyword>
<evidence type="ECO:0000313" key="10">
    <source>
        <dbReference type="EMBL" id="ELP84063.1"/>
    </source>
</evidence>
<organism evidence="10 11">
    <name type="scientific">Entamoeba invadens IP1</name>
    <dbReference type="NCBI Taxonomy" id="370355"/>
    <lineage>
        <taxon>Eukaryota</taxon>
        <taxon>Amoebozoa</taxon>
        <taxon>Evosea</taxon>
        <taxon>Archamoebae</taxon>
        <taxon>Mastigamoebida</taxon>
        <taxon>Entamoebidae</taxon>
        <taxon>Entamoeba</taxon>
    </lineage>
</organism>
<keyword evidence="7 8" id="KW-0539">Nucleus</keyword>
<dbReference type="RefSeq" id="XP_004183409.1">
    <property type="nucleotide sequence ID" value="XM_004183361.1"/>
</dbReference>
<reference evidence="10 11" key="1">
    <citation type="submission" date="2012-10" db="EMBL/GenBank/DDBJ databases">
        <authorList>
            <person name="Zafar N."/>
            <person name="Inman J."/>
            <person name="Hall N."/>
            <person name="Lorenzi H."/>
            <person name="Caler E."/>
        </authorList>
    </citation>
    <scope>NUCLEOTIDE SEQUENCE [LARGE SCALE GENOMIC DNA]</scope>
    <source>
        <strain evidence="10 11">IP1</strain>
    </source>
</reference>